<dbReference type="Pfam" id="PF05721">
    <property type="entry name" value="PhyH"/>
    <property type="match status" value="1"/>
</dbReference>
<evidence type="ECO:0000313" key="1">
    <source>
        <dbReference type="EMBL" id="PME64614.1"/>
    </source>
</evidence>
<dbReference type="Gene3D" id="2.60.120.620">
    <property type="entry name" value="q2cbj1_9rhob like domain"/>
    <property type="match status" value="1"/>
</dbReference>
<dbReference type="EMBL" id="MCSI01000116">
    <property type="protein sequence ID" value="PME64614.1"/>
    <property type="molecule type" value="Genomic_DNA"/>
</dbReference>
<dbReference type="AlphaFoldDB" id="A0A2N7BW14"/>
<accession>A0A2N7BW14</accession>
<proteinExistence type="predicted"/>
<name>A0A2N7BW14_9VIBR</name>
<organism evidence="1 2">
    <name type="scientific">Vibrio lentus</name>
    <dbReference type="NCBI Taxonomy" id="136468"/>
    <lineage>
        <taxon>Bacteria</taxon>
        <taxon>Pseudomonadati</taxon>
        <taxon>Pseudomonadota</taxon>
        <taxon>Gammaproteobacteria</taxon>
        <taxon>Vibrionales</taxon>
        <taxon>Vibrionaceae</taxon>
        <taxon>Vibrio</taxon>
    </lineage>
</organism>
<dbReference type="Proteomes" id="UP000235778">
    <property type="component" value="Unassembled WGS sequence"/>
</dbReference>
<dbReference type="InterPro" id="IPR008775">
    <property type="entry name" value="Phytyl_CoA_dOase-like"/>
</dbReference>
<keyword evidence="1" id="KW-0560">Oxidoreductase</keyword>
<keyword evidence="1" id="KW-0223">Dioxygenase</keyword>
<sequence>MKEKFFNSACRRYQSEDGESYFVKKNLNKITKELPLKILSQEDWKHWQEFGFVVIKSAISKELSEKILEMTWDFQNMERDKPQTWYPEKVYRSDLDKDLYVYGFVEVYHHQLLWDSRQDSKVYNAFVDIWDCEELWVTLDRVNLNPPNILNRSRDLIKRTDEGFDISLHWDVDTSLENLPQRVQGIIALNDSDPETGGFQCCPSLFSNFDDWKVKQPKDRDPIRPKVNKEEYPIVIPRLEAGDMLIFNGLLAHGVKENMSERGVRAVQYLSMSPALEDNKKLRDSRIKSWEKLSTPDWNPTLLGDAVMHESERYGSAKLNDLGKKLLGLVKWCEDK</sequence>
<evidence type="ECO:0000313" key="2">
    <source>
        <dbReference type="Proteomes" id="UP000235778"/>
    </source>
</evidence>
<dbReference type="PANTHER" id="PTHR31630">
    <property type="entry name" value="PHYTANOYL-COA DIOXYGENASE-RELATED-RELATED"/>
    <property type="match status" value="1"/>
</dbReference>
<dbReference type="RefSeq" id="WP_102268786.1">
    <property type="nucleotide sequence ID" value="NZ_MCSH01000161.1"/>
</dbReference>
<dbReference type="SUPFAM" id="SSF51197">
    <property type="entry name" value="Clavaminate synthase-like"/>
    <property type="match status" value="1"/>
</dbReference>
<dbReference type="PANTHER" id="PTHR31630:SF6">
    <property type="entry name" value="PHYTANOYL-COA DIOXYGENASE-RELATED"/>
    <property type="match status" value="1"/>
</dbReference>
<dbReference type="GO" id="GO:0016706">
    <property type="term" value="F:2-oxoglutarate-dependent dioxygenase activity"/>
    <property type="evidence" value="ECO:0007669"/>
    <property type="project" value="UniProtKB-ARBA"/>
</dbReference>
<reference evidence="2" key="1">
    <citation type="submission" date="2016-07" db="EMBL/GenBank/DDBJ databases">
        <title>Nontailed viruses are major unrecognized killers of bacteria in the ocean.</title>
        <authorList>
            <person name="Kauffman K."/>
            <person name="Hussain F."/>
            <person name="Yang J."/>
            <person name="Arevalo P."/>
            <person name="Brown J."/>
            <person name="Cutler M."/>
            <person name="Kelly L."/>
            <person name="Polz M.F."/>
        </authorList>
    </citation>
    <scope>NUCLEOTIDE SEQUENCE [LARGE SCALE GENOMIC DNA]</scope>
    <source>
        <strain evidence="2">10N.286.55.C1</strain>
    </source>
</reference>
<protein>
    <submittedName>
        <fullName evidence="1">Phytanoyl-CoA dioxygenase</fullName>
    </submittedName>
</protein>
<gene>
    <name evidence="1" type="ORF">BCV30_07510</name>
</gene>
<comment type="caution">
    <text evidence="1">The sequence shown here is derived from an EMBL/GenBank/DDBJ whole genome shotgun (WGS) entry which is preliminary data.</text>
</comment>